<dbReference type="RefSeq" id="XP_003072317.1">
    <property type="nucleotide sequence ID" value="XM_003072271.1"/>
</dbReference>
<keyword evidence="6" id="KW-1185">Reference proteome</keyword>
<evidence type="ECO:0000259" key="4">
    <source>
        <dbReference type="Pfam" id="PF04153"/>
    </source>
</evidence>
<protein>
    <submittedName>
        <fullName evidence="5">General negative regulator of transcription</fullName>
    </submittedName>
</protein>
<dbReference type="GeneID" id="9698632"/>
<proteinExistence type="inferred from homology"/>
<dbReference type="Pfam" id="PF04153">
    <property type="entry name" value="NOT2_3_5_C"/>
    <property type="match status" value="1"/>
</dbReference>
<dbReference type="Gene3D" id="2.30.30.1020">
    <property type="entry name" value="CCR4-NOT complex subunit 2/3/5, C-terminal domain"/>
    <property type="match status" value="1"/>
</dbReference>
<organism evidence="5 6">
    <name type="scientific">Encephalitozoon intestinalis (strain ATCC 50506)</name>
    <name type="common">Microsporidian parasite</name>
    <name type="synonym">Septata intestinalis</name>
    <dbReference type="NCBI Taxonomy" id="876142"/>
    <lineage>
        <taxon>Eukaryota</taxon>
        <taxon>Fungi</taxon>
        <taxon>Fungi incertae sedis</taxon>
        <taxon>Microsporidia</taxon>
        <taxon>Unikaryonidae</taxon>
        <taxon>Encephalitozoon</taxon>
    </lineage>
</organism>
<reference evidence="5 6" key="1">
    <citation type="journal article" date="2010" name="Nat. Commun.">
        <title>The complete sequence of the smallest known nuclear genome from the microsporidian Encephalitozoon intestinalis.</title>
        <authorList>
            <person name="Corradi N."/>
            <person name="Pombert J.-F."/>
            <person name="Farinelli L."/>
            <person name="Didier E.S."/>
            <person name="Keeling P.J."/>
        </authorList>
    </citation>
    <scope>NUCLEOTIDE SEQUENCE [LARGE SCALE GENOMIC DNA]</scope>
    <source>
        <strain evidence="5 6">ATCC 50506</strain>
    </source>
</reference>
<dbReference type="PANTHER" id="PTHR23326">
    <property type="entry name" value="CCR4 NOT-RELATED"/>
    <property type="match status" value="1"/>
</dbReference>
<evidence type="ECO:0000256" key="2">
    <source>
        <dbReference type="ARBA" id="ARBA00023015"/>
    </source>
</evidence>
<dbReference type="EMBL" id="CP001942">
    <property type="protein sequence ID" value="ADM10957.1"/>
    <property type="molecule type" value="Genomic_DNA"/>
</dbReference>
<sequence length="161" mass="19190">MVNIQKKLEKIQQEQPTIHEVNKDRLSEILSVVQAKKYQDPSTYYPQSPLSRMLPNCYPKAPNEGIFKVNIEDMKMDNLHEETLFYIFYTFPGDKLQTKAYDNILKRKYIFCRMYKCFVTFNSPAIADHVKRLIVMFDPFSWSKVSIEVVFDEKFIRSLER</sequence>
<dbReference type="VEuPathDB" id="MicrosporidiaDB:Eint_010950"/>
<dbReference type="HOGENOM" id="CLU_130565_0_0_1"/>
<reference evidence="5 6" key="2">
    <citation type="journal article" date="2012" name="Proc. Natl. Acad. Sci. U.S.A.">
        <title>Gain and loss of multiple functionally related, horizontally transferred genes in the reduced genomes of two microsporidian parasites.</title>
        <authorList>
            <person name="Pombert J.-F."/>
            <person name="Selman M."/>
            <person name="Burki F."/>
            <person name="Bardell F.T."/>
            <person name="Farinelli L."/>
            <person name="Solter L.F."/>
            <person name="Whitman D.W."/>
            <person name="Weiss L.M."/>
            <person name="Corradi N."/>
            <person name="Keeling P.J."/>
        </authorList>
    </citation>
    <scope>NUCLEOTIDE SEQUENCE [LARGE SCALE GENOMIC DNA]</scope>
    <source>
        <strain evidence="5 6">ATCC 50506</strain>
    </source>
</reference>
<comment type="similarity">
    <text evidence="1">Belongs to the CNOT2/3/5 family.</text>
</comment>
<gene>
    <name evidence="5" type="ORF">Eint_010950</name>
</gene>
<dbReference type="Proteomes" id="UP000002313">
    <property type="component" value="Chromosome I"/>
</dbReference>
<feature type="domain" description="NOT2/NOT3/NOT5 C-terminal" evidence="4">
    <location>
        <begin position="44"/>
        <end position="154"/>
    </location>
</feature>
<dbReference type="InterPro" id="IPR038635">
    <property type="entry name" value="CCR4-NOT_su2/3/5_C_sf"/>
</dbReference>
<dbReference type="OrthoDB" id="25391at2759"/>
<keyword evidence="2" id="KW-0805">Transcription regulation</keyword>
<name>E0S5H2_ENCIT</name>
<dbReference type="GO" id="GO:0006355">
    <property type="term" value="P:regulation of DNA-templated transcription"/>
    <property type="evidence" value="ECO:0007669"/>
    <property type="project" value="InterPro"/>
</dbReference>
<dbReference type="InterPro" id="IPR007282">
    <property type="entry name" value="NOT2/3/5_C"/>
</dbReference>
<dbReference type="GO" id="GO:0000289">
    <property type="term" value="P:nuclear-transcribed mRNA poly(A) tail shortening"/>
    <property type="evidence" value="ECO:0007669"/>
    <property type="project" value="UniProtKB-ARBA"/>
</dbReference>
<evidence type="ECO:0000256" key="3">
    <source>
        <dbReference type="ARBA" id="ARBA00023163"/>
    </source>
</evidence>
<keyword evidence="3" id="KW-0804">Transcription</keyword>
<evidence type="ECO:0000313" key="5">
    <source>
        <dbReference type="EMBL" id="ADM10957.1"/>
    </source>
</evidence>
<evidence type="ECO:0000313" key="6">
    <source>
        <dbReference type="Proteomes" id="UP000002313"/>
    </source>
</evidence>
<evidence type="ECO:0000256" key="1">
    <source>
        <dbReference type="ARBA" id="ARBA00007682"/>
    </source>
</evidence>
<dbReference type="InterPro" id="IPR040168">
    <property type="entry name" value="Not2/3/5"/>
</dbReference>
<dbReference type="GO" id="GO:0030015">
    <property type="term" value="C:CCR4-NOT core complex"/>
    <property type="evidence" value="ECO:0007669"/>
    <property type="project" value="InterPro"/>
</dbReference>
<dbReference type="KEGG" id="ein:Eint_010950"/>
<accession>E0S5H2</accession>
<dbReference type="AlphaFoldDB" id="E0S5H2"/>